<keyword evidence="5" id="KW-0004">4Fe-4S</keyword>
<dbReference type="Gene3D" id="1.10.1060.10">
    <property type="entry name" value="Alpha-helical ferredoxin"/>
    <property type="match status" value="1"/>
</dbReference>
<keyword evidence="10" id="KW-0408">Iron</keyword>
<comment type="cofactor">
    <cofactor evidence="1">
        <name>[3Fe-4S] cluster</name>
        <dbReference type="ChEBI" id="CHEBI:21137"/>
    </cofactor>
</comment>
<keyword evidence="12" id="KW-0003">3Fe-4S</keyword>
<proteinExistence type="inferred from homology"/>
<evidence type="ECO:0000313" key="16">
    <source>
        <dbReference type="Proteomes" id="UP001189619"/>
    </source>
</evidence>
<organism evidence="15 16">
    <name type="scientific">Brevibacillus aydinogluensis</name>
    <dbReference type="NCBI Taxonomy" id="927786"/>
    <lineage>
        <taxon>Bacteria</taxon>
        <taxon>Bacillati</taxon>
        <taxon>Bacillota</taxon>
        <taxon>Bacilli</taxon>
        <taxon>Bacillales</taxon>
        <taxon>Paenibacillaceae</taxon>
        <taxon>Brevibacillus</taxon>
    </lineage>
</organism>
<dbReference type="RefSeq" id="WP_171565814.1">
    <property type="nucleotide sequence ID" value="NZ_JAUSVZ010000015.1"/>
</dbReference>
<dbReference type="InterPro" id="IPR017900">
    <property type="entry name" value="4Fe4S_Fe_S_CS"/>
</dbReference>
<comment type="cofactor">
    <cofactor evidence="13">
        <name>[2Fe-2S] cluster</name>
        <dbReference type="ChEBI" id="CHEBI:190135"/>
    </cofactor>
</comment>
<dbReference type="PANTHER" id="PTHR11921:SF29">
    <property type="entry name" value="SUCCINATE DEHYDROGENASE [UBIQUINONE] IRON-SULFUR SUBUNIT, MITOCHONDRIAL"/>
    <property type="match status" value="1"/>
</dbReference>
<dbReference type="Pfam" id="PF13183">
    <property type="entry name" value="Fer4_8"/>
    <property type="match status" value="1"/>
</dbReference>
<dbReference type="InterPro" id="IPR004489">
    <property type="entry name" value="Succ_DH/fum_Rdtase_Fe-S"/>
</dbReference>
<dbReference type="GO" id="GO:0008177">
    <property type="term" value="F:succinate dehydrogenase (quinone) activity"/>
    <property type="evidence" value="ECO:0007669"/>
    <property type="project" value="UniProtKB-EC"/>
</dbReference>
<dbReference type="KEGG" id="bayd:BSPP4475_15575"/>
<dbReference type="Proteomes" id="UP001189619">
    <property type="component" value="Chromosome"/>
</dbReference>
<dbReference type="EC" id="1.3.5.1" evidence="4"/>
<sequence>MNTVQMKVKRQDQPDGEPYWEEFVVPYRPNMNVIAALMEIQKNPVNAAGRQVRAVVWESNCLEEVCGACSMVINGRVRQACSALVDKLEQPICLEPMATFPVEKDLAVNRKRMFDALQSIKGWIAIDGTHALGPGPRVSQEQQQELYAYATCMTCGCCLEACPNVNDRSPYLGPQAMAQIRYFNAHPTGAMMKEQRLDAAISDGGIANCGQSQNCVQVCPKGIPLTTALAEVNRDANRHAWKRWFFS</sequence>
<evidence type="ECO:0000256" key="8">
    <source>
        <dbReference type="ARBA" id="ARBA00022723"/>
    </source>
</evidence>
<dbReference type="GO" id="GO:0051539">
    <property type="term" value="F:4 iron, 4 sulfur cluster binding"/>
    <property type="evidence" value="ECO:0007669"/>
    <property type="project" value="UniProtKB-KW"/>
</dbReference>
<dbReference type="Gene3D" id="3.10.20.30">
    <property type="match status" value="1"/>
</dbReference>
<evidence type="ECO:0000256" key="13">
    <source>
        <dbReference type="ARBA" id="ARBA00034078"/>
    </source>
</evidence>
<dbReference type="InterPro" id="IPR050573">
    <property type="entry name" value="SDH/FRD_Iron-Sulfur"/>
</dbReference>
<keyword evidence="16" id="KW-1185">Reference proteome</keyword>
<feature type="domain" description="4Fe-4S ferredoxin-type" evidence="14">
    <location>
        <begin position="143"/>
        <end position="171"/>
    </location>
</feature>
<dbReference type="InterPro" id="IPR012675">
    <property type="entry name" value="Beta-grasp_dom_sf"/>
</dbReference>
<dbReference type="NCBIfam" id="TIGR00384">
    <property type="entry name" value="dhsB"/>
    <property type="match status" value="1"/>
</dbReference>
<evidence type="ECO:0000259" key="14">
    <source>
        <dbReference type="PROSITE" id="PS51379"/>
    </source>
</evidence>
<dbReference type="SUPFAM" id="SSF46548">
    <property type="entry name" value="alpha-helical ferredoxin"/>
    <property type="match status" value="1"/>
</dbReference>
<protein>
    <recommendedName>
        <fullName evidence="4">succinate dehydrogenase</fullName>
        <ecNumber evidence="4">1.3.5.1</ecNumber>
    </recommendedName>
</protein>
<keyword evidence="7" id="KW-0001">2Fe-2S</keyword>
<evidence type="ECO:0000256" key="6">
    <source>
        <dbReference type="ARBA" id="ARBA00022532"/>
    </source>
</evidence>
<dbReference type="InterPro" id="IPR017896">
    <property type="entry name" value="4Fe4S_Fe-S-bd"/>
</dbReference>
<dbReference type="GO" id="GO:0046872">
    <property type="term" value="F:metal ion binding"/>
    <property type="evidence" value="ECO:0007669"/>
    <property type="project" value="UniProtKB-KW"/>
</dbReference>
<evidence type="ECO:0000313" key="15">
    <source>
        <dbReference type="EMBL" id="CAJ1003741.1"/>
    </source>
</evidence>
<dbReference type="GO" id="GO:0006099">
    <property type="term" value="P:tricarboxylic acid cycle"/>
    <property type="evidence" value="ECO:0007669"/>
    <property type="project" value="UniProtKB-KW"/>
</dbReference>
<dbReference type="GO" id="GO:0051537">
    <property type="term" value="F:2 iron, 2 sulfur cluster binding"/>
    <property type="evidence" value="ECO:0007669"/>
    <property type="project" value="UniProtKB-KW"/>
</dbReference>
<keyword evidence="11" id="KW-0411">Iron-sulfur</keyword>
<evidence type="ECO:0000256" key="9">
    <source>
        <dbReference type="ARBA" id="ARBA00023002"/>
    </source>
</evidence>
<keyword evidence="6" id="KW-0816">Tricarboxylic acid cycle</keyword>
<keyword evidence="8" id="KW-0479">Metal-binding</keyword>
<name>A0AA48RIM1_9BACL</name>
<dbReference type="GO" id="GO:0051538">
    <property type="term" value="F:3 iron, 4 sulfur cluster binding"/>
    <property type="evidence" value="ECO:0007669"/>
    <property type="project" value="UniProtKB-KW"/>
</dbReference>
<reference evidence="15" key="1">
    <citation type="submission" date="2023-07" db="EMBL/GenBank/DDBJ databases">
        <authorList>
            <person name="Ivanov I."/>
            <person name="Teneva D."/>
            <person name="Stoikov I."/>
        </authorList>
    </citation>
    <scope>NUCLEOTIDE SEQUENCE</scope>
    <source>
        <strain evidence="15">4475</strain>
    </source>
</reference>
<dbReference type="EMBL" id="OY569118">
    <property type="protein sequence ID" value="CAJ1003741.1"/>
    <property type="molecule type" value="Genomic_DNA"/>
</dbReference>
<dbReference type="SUPFAM" id="SSF54292">
    <property type="entry name" value="2Fe-2S ferredoxin-like"/>
    <property type="match status" value="1"/>
</dbReference>
<dbReference type="NCBIfam" id="NF006391">
    <property type="entry name" value="PRK08640.1"/>
    <property type="match status" value="1"/>
</dbReference>
<evidence type="ECO:0000256" key="1">
    <source>
        <dbReference type="ARBA" id="ARBA00001927"/>
    </source>
</evidence>
<comment type="similarity">
    <text evidence="3">Belongs to the succinate dehydrogenase/fumarate reductase iron-sulfur protein family.</text>
</comment>
<dbReference type="AlphaFoldDB" id="A0AA48RIM1"/>
<dbReference type="InterPro" id="IPR009051">
    <property type="entry name" value="Helical_ferredxn"/>
</dbReference>
<evidence type="ECO:0000256" key="10">
    <source>
        <dbReference type="ARBA" id="ARBA00023004"/>
    </source>
</evidence>
<dbReference type="InterPro" id="IPR025192">
    <property type="entry name" value="Succ_DH/fum_Rdtase_N"/>
</dbReference>
<dbReference type="InterPro" id="IPR036010">
    <property type="entry name" value="2Fe-2S_ferredoxin-like_sf"/>
</dbReference>
<dbReference type="GO" id="GO:0009055">
    <property type="term" value="F:electron transfer activity"/>
    <property type="evidence" value="ECO:0007669"/>
    <property type="project" value="InterPro"/>
</dbReference>
<evidence type="ECO:0000256" key="3">
    <source>
        <dbReference type="ARBA" id="ARBA00009433"/>
    </source>
</evidence>
<accession>A0AA48RIM1</accession>
<evidence type="ECO:0000256" key="4">
    <source>
        <dbReference type="ARBA" id="ARBA00012792"/>
    </source>
</evidence>
<dbReference type="PROSITE" id="PS51379">
    <property type="entry name" value="4FE4S_FER_2"/>
    <property type="match status" value="1"/>
</dbReference>
<evidence type="ECO:0000256" key="11">
    <source>
        <dbReference type="ARBA" id="ARBA00023014"/>
    </source>
</evidence>
<evidence type="ECO:0000256" key="12">
    <source>
        <dbReference type="ARBA" id="ARBA00023291"/>
    </source>
</evidence>
<keyword evidence="9" id="KW-0560">Oxidoreductase</keyword>
<dbReference type="FunFam" id="3.10.20.30:FF:000018">
    <property type="entry name" value="Succinate dehydrogenase iron-sulfur subunit"/>
    <property type="match status" value="1"/>
</dbReference>
<dbReference type="Pfam" id="PF13085">
    <property type="entry name" value="Fer2_3"/>
    <property type="match status" value="1"/>
</dbReference>
<evidence type="ECO:0000256" key="7">
    <source>
        <dbReference type="ARBA" id="ARBA00022714"/>
    </source>
</evidence>
<dbReference type="GO" id="GO:0022904">
    <property type="term" value="P:respiratory electron transport chain"/>
    <property type="evidence" value="ECO:0007669"/>
    <property type="project" value="TreeGrafter"/>
</dbReference>
<evidence type="ECO:0000256" key="5">
    <source>
        <dbReference type="ARBA" id="ARBA00022485"/>
    </source>
</evidence>
<dbReference type="PROSITE" id="PS00198">
    <property type="entry name" value="4FE4S_FER_1"/>
    <property type="match status" value="1"/>
</dbReference>
<gene>
    <name evidence="15" type="primary">sdhB</name>
    <name evidence="15" type="ORF">BSPP4475_15575</name>
</gene>
<comment type="cofactor">
    <cofactor evidence="2">
        <name>[4Fe-4S] cluster</name>
        <dbReference type="ChEBI" id="CHEBI:49883"/>
    </cofactor>
</comment>
<evidence type="ECO:0000256" key="2">
    <source>
        <dbReference type="ARBA" id="ARBA00001966"/>
    </source>
</evidence>
<dbReference type="PANTHER" id="PTHR11921">
    <property type="entry name" value="SUCCINATE DEHYDROGENASE IRON-SULFUR PROTEIN"/>
    <property type="match status" value="1"/>
</dbReference>
<dbReference type="FunFam" id="1.10.1060.10:FF:000005">
    <property type="entry name" value="Succinate dehydrogenase iron-sulfur subunit"/>
    <property type="match status" value="1"/>
</dbReference>